<evidence type="ECO:0008006" key="3">
    <source>
        <dbReference type="Google" id="ProtNLM"/>
    </source>
</evidence>
<dbReference type="Pfam" id="PF02585">
    <property type="entry name" value="PIG-L"/>
    <property type="match status" value="1"/>
</dbReference>
<dbReference type="EMBL" id="APRZ01000002">
    <property type="protein sequence ID" value="ENX36822.1"/>
    <property type="molecule type" value="Genomic_DNA"/>
</dbReference>
<name>N9RCD2_9GAMM</name>
<dbReference type="AlphaFoldDB" id="N9RCD2"/>
<dbReference type="RefSeq" id="WP_005269218.1">
    <property type="nucleotide sequence ID" value="NZ_BKKF01000105.1"/>
</dbReference>
<gene>
    <name evidence="1" type="ORF">F889_00073</name>
</gene>
<keyword evidence="2" id="KW-1185">Reference proteome</keyword>
<protein>
    <recommendedName>
        <fullName evidence="3">PIG-L family deacetylase</fullName>
    </recommendedName>
</protein>
<accession>N9RCD2</accession>
<evidence type="ECO:0000313" key="1">
    <source>
        <dbReference type="EMBL" id="ENX36822.1"/>
    </source>
</evidence>
<dbReference type="InterPro" id="IPR024078">
    <property type="entry name" value="LmbE-like_dom_sf"/>
</dbReference>
<reference evidence="1 2" key="1">
    <citation type="submission" date="2013-02" db="EMBL/GenBank/DDBJ databases">
        <title>The Genome Sequence of Acinetobacter sp. NIPH 1859.</title>
        <authorList>
            <consortium name="The Broad Institute Genome Sequencing Platform"/>
            <consortium name="The Broad Institute Genome Sequencing Center for Infectious Disease"/>
            <person name="Cerqueira G."/>
            <person name="Feldgarden M."/>
            <person name="Courvalin P."/>
            <person name="Perichon B."/>
            <person name="Grillot-Courvalin C."/>
            <person name="Clermont D."/>
            <person name="Rocha E."/>
            <person name="Yoon E.-J."/>
            <person name="Nemec A."/>
            <person name="Walker B."/>
            <person name="Young S.K."/>
            <person name="Zeng Q."/>
            <person name="Gargeya S."/>
            <person name="Fitzgerald M."/>
            <person name="Haas B."/>
            <person name="Abouelleil A."/>
            <person name="Alvarado L."/>
            <person name="Arachchi H.M."/>
            <person name="Berlin A.M."/>
            <person name="Chapman S.B."/>
            <person name="Dewar J."/>
            <person name="Goldberg J."/>
            <person name="Griggs A."/>
            <person name="Gujja S."/>
            <person name="Hansen M."/>
            <person name="Howarth C."/>
            <person name="Imamovic A."/>
            <person name="Larimer J."/>
            <person name="McCowan C."/>
            <person name="Murphy C."/>
            <person name="Neiman D."/>
            <person name="Pearson M."/>
            <person name="Priest M."/>
            <person name="Roberts A."/>
            <person name="Saif S."/>
            <person name="Shea T."/>
            <person name="Sisk P."/>
            <person name="Sykes S."/>
            <person name="Wortman J."/>
            <person name="Nusbaum C."/>
            <person name="Birren B."/>
        </authorList>
    </citation>
    <scope>NUCLEOTIDE SEQUENCE [LARGE SCALE GENOMIC DNA]</scope>
    <source>
        <strain evidence="1 2">NIPH 1859</strain>
    </source>
</reference>
<sequence>MKKFFLVLLRFFFGYGQKNIIPYAAPNTPVPTKDNRTIQKISFFIVAHPDDIELFMGREARHQVLDNNIERKVFIVLSAGDANRKNRKKPFRTVSWWQAREQAHTAAISFWNDHKNDVIEQEIKVNDRYITEITIGSNISLYNFRLPDADKNTSLAELVYQQKETITDLVHHQNYTLEDIKQSLIEIIESESKHAQQAAFYIMDCDHERNPDDHKDHQATSLIVLDILPKLSIREKSLSGYLTYFIKTKPMNLEGEDKQKSFETWALMGDVLDCCGYKKNDDEHHMQWVGKEYKSFSIKPDQDMDEIHNLNKLRNQDK</sequence>
<comment type="caution">
    <text evidence="1">The sequence shown here is derived from an EMBL/GenBank/DDBJ whole genome shotgun (WGS) entry which is preliminary data.</text>
</comment>
<dbReference type="OrthoDB" id="6064917at2"/>
<dbReference type="HOGENOM" id="CLU_873262_0_0_6"/>
<dbReference type="Gene3D" id="3.40.50.10320">
    <property type="entry name" value="LmbE-like"/>
    <property type="match status" value="1"/>
</dbReference>
<evidence type="ECO:0000313" key="2">
    <source>
        <dbReference type="Proteomes" id="UP000013009"/>
    </source>
</evidence>
<dbReference type="InterPro" id="IPR003737">
    <property type="entry name" value="GlcNAc_PI_deacetylase-related"/>
</dbReference>
<organism evidence="1 2">
    <name type="scientific">Acinetobacter colistiniresistens</name>
    <dbReference type="NCBI Taxonomy" id="280145"/>
    <lineage>
        <taxon>Bacteria</taxon>
        <taxon>Pseudomonadati</taxon>
        <taxon>Pseudomonadota</taxon>
        <taxon>Gammaproteobacteria</taxon>
        <taxon>Moraxellales</taxon>
        <taxon>Moraxellaceae</taxon>
        <taxon>Acinetobacter</taxon>
    </lineage>
</organism>
<dbReference type="Proteomes" id="UP000013009">
    <property type="component" value="Unassembled WGS sequence"/>
</dbReference>
<dbReference type="PATRIC" id="fig|1217695.3.peg.67"/>
<proteinExistence type="predicted"/>